<organism evidence="9 10">
    <name type="scientific">Chlamydomonas reinhardtii</name>
    <name type="common">Chlamydomonas smithii</name>
    <dbReference type="NCBI Taxonomy" id="3055"/>
    <lineage>
        <taxon>Eukaryota</taxon>
        <taxon>Viridiplantae</taxon>
        <taxon>Chlorophyta</taxon>
        <taxon>core chlorophytes</taxon>
        <taxon>Chlorophyceae</taxon>
        <taxon>CS clade</taxon>
        <taxon>Chlamydomonadales</taxon>
        <taxon>Chlamydomonadaceae</taxon>
        <taxon>Chlamydomonas</taxon>
    </lineage>
</organism>
<keyword evidence="10" id="KW-1185">Reference proteome</keyword>
<feature type="compositionally biased region" description="Low complexity" evidence="8">
    <location>
        <begin position="203"/>
        <end position="213"/>
    </location>
</feature>
<dbReference type="EC" id="3.1.1.-" evidence="7"/>
<evidence type="ECO:0000256" key="6">
    <source>
        <dbReference type="ARBA" id="ARBA00023180"/>
    </source>
</evidence>
<feature type="chain" id="PRO_5014210496" description="Phospholipase B-like" evidence="7">
    <location>
        <begin position="25"/>
        <end position="689"/>
    </location>
</feature>
<dbReference type="Pfam" id="PF04916">
    <property type="entry name" value="Phospholip_B"/>
    <property type="match status" value="2"/>
</dbReference>
<dbReference type="InParanoid" id="A0A2K3DXV3"/>
<feature type="region of interest" description="Disordered" evidence="8">
    <location>
        <begin position="269"/>
        <end position="288"/>
    </location>
</feature>
<dbReference type="STRING" id="3055.A0A2K3DXV3"/>
<feature type="signal peptide" evidence="7">
    <location>
        <begin position="1"/>
        <end position="24"/>
    </location>
</feature>
<dbReference type="PANTHER" id="PTHR12370:SF3">
    <property type="entry name" value="PHOSPHOLIPASE B-LIKE 2-RELATED"/>
    <property type="match status" value="1"/>
</dbReference>
<keyword evidence="4 7" id="KW-0442">Lipid degradation</keyword>
<dbReference type="PANTHER" id="PTHR12370">
    <property type="entry name" value="PHOSPHOLIPASE B-RELATED"/>
    <property type="match status" value="1"/>
</dbReference>
<dbReference type="AlphaFoldDB" id="A0A2K3DXV3"/>
<keyword evidence="5 7" id="KW-0443">Lipid metabolism</keyword>
<comment type="similarity">
    <text evidence="1 7">Belongs to the phospholipase B-like family.</text>
</comment>
<dbReference type="GO" id="GO:0005576">
    <property type="term" value="C:extracellular region"/>
    <property type="evidence" value="ECO:0000318"/>
    <property type="project" value="GO_Central"/>
</dbReference>
<evidence type="ECO:0000256" key="1">
    <source>
        <dbReference type="ARBA" id="ARBA00007835"/>
    </source>
</evidence>
<evidence type="ECO:0000256" key="4">
    <source>
        <dbReference type="ARBA" id="ARBA00022963"/>
    </source>
</evidence>
<evidence type="ECO:0000313" key="10">
    <source>
        <dbReference type="Proteomes" id="UP000006906"/>
    </source>
</evidence>
<dbReference type="RefSeq" id="XP_042926195.1">
    <property type="nucleotide sequence ID" value="XM_043061066.1"/>
</dbReference>
<dbReference type="GO" id="GO:0009395">
    <property type="term" value="P:phospholipid catabolic process"/>
    <property type="evidence" value="ECO:0000318"/>
    <property type="project" value="GO_Central"/>
</dbReference>
<evidence type="ECO:0000256" key="5">
    <source>
        <dbReference type="ARBA" id="ARBA00023098"/>
    </source>
</evidence>
<dbReference type="Gramene" id="PNW85360">
    <property type="protein sequence ID" value="PNW85360"/>
    <property type="gene ID" value="CHLRE_03g182750v5"/>
</dbReference>
<dbReference type="OMA" id="YQEGYWA"/>
<dbReference type="OrthoDB" id="419508at2759"/>
<dbReference type="Gene3D" id="3.60.60.30">
    <property type="match status" value="1"/>
</dbReference>
<dbReference type="GO" id="GO:0004620">
    <property type="term" value="F:phospholipase activity"/>
    <property type="evidence" value="ECO:0000318"/>
    <property type="project" value="GO_Central"/>
</dbReference>
<protein>
    <recommendedName>
        <fullName evidence="7">Phospholipase B-like</fullName>
        <ecNumber evidence="7">3.1.1.-</ecNumber>
    </recommendedName>
</protein>
<keyword evidence="3 7" id="KW-0378">Hydrolase</keyword>
<comment type="function">
    <text evidence="7">Putative phospholipase.</text>
</comment>
<proteinExistence type="inferred from homology"/>
<evidence type="ECO:0000256" key="7">
    <source>
        <dbReference type="RuleBase" id="RU364138"/>
    </source>
</evidence>
<sequence length="689" mass="75347">MSPRSTSVGSLAAALLLWTGIATGANLPTFSSLEDATLVHRTCQTIQKGTQAVQGCVLRGNGKWQVALGATEGSDCAATGTFIDSSQTTSNFGKLRVVTGAGGGYTDLEQAYAAGFLEGYLTAARIFDHFSNLKTYFNTMLNETEMVEKSLDWLEVQEAWVNEQLKSAPADDPYWRLLGLVQRQFDGLVDGYQARAQQEEAGQKQQHQQGQRQAGRKAGRRMAPGGGTGSGNEDVAVGWLERRDMMFLNSNGDVYDIIDALEAGYGYGDDDGSAGNAARPGGARRGRRYPSFADIDESPMRMSLKLGLQGKCSALIKVTGDLTDLLVGHSTHDSFTAMTRIYKHYDFSSLADDAITARRVSFSSYPGELFSDDDFYLLSTGLMVLETTNHIYVGDVYAPLQPHCVLSWQRIRLANWMAATGEEWVDVFGRFNSGTYNNQYMVINFNRFVPGKELQPGLLWVVEQLPDIFLTADMTQELARGYWPSYNVAYFPEVYEAAGYPDMIARLEAKGAKKYAFPIRLLKYQIAPRASIFRRDQGAVANMDSLKRMMRYNDFQKDPIADGNPVGAVCARGDLATGKDGIAKGCYDSKVTTASMALRMESEVIGGPTAQGQPPFSWSDPRWVNLPHRGMPDTFDFAFERMSPKDLPTTPECTEAAKVVAAGAASIGVGQKAHLQQLHAADVGSTSSV</sequence>
<feature type="region of interest" description="Disordered" evidence="8">
    <location>
        <begin position="196"/>
        <end position="234"/>
    </location>
</feature>
<reference evidence="9 10" key="1">
    <citation type="journal article" date="2007" name="Science">
        <title>The Chlamydomonas genome reveals the evolution of key animal and plant functions.</title>
        <authorList>
            <person name="Merchant S.S."/>
            <person name="Prochnik S.E."/>
            <person name="Vallon O."/>
            <person name="Harris E.H."/>
            <person name="Karpowicz S.J."/>
            <person name="Witman G.B."/>
            <person name="Terry A."/>
            <person name="Salamov A."/>
            <person name="Fritz-Laylin L.K."/>
            <person name="Marechal-Drouard L."/>
            <person name="Marshall W.F."/>
            <person name="Qu L.H."/>
            <person name="Nelson D.R."/>
            <person name="Sanderfoot A.A."/>
            <person name="Spalding M.H."/>
            <person name="Kapitonov V.V."/>
            <person name="Ren Q."/>
            <person name="Ferris P."/>
            <person name="Lindquist E."/>
            <person name="Shapiro H."/>
            <person name="Lucas S.M."/>
            <person name="Grimwood J."/>
            <person name="Schmutz J."/>
            <person name="Cardol P."/>
            <person name="Cerutti H."/>
            <person name="Chanfreau G."/>
            <person name="Chen C.L."/>
            <person name="Cognat V."/>
            <person name="Croft M.T."/>
            <person name="Dent R."/>
            <person name="Dutcher S."/>
            <person name="Fernandez E."/>
            <person name="Fukuzawa H."/>
            <person name="Gonzalez-Ballester D."/>
            <person name="Gonzalez-Halphen D."/>
            <person name="Hallmann A."/>
            <person name="Hanikenne M."/>
            <person name="Hippler M."/>
            <person name="Inwood W."/>
            <person name="Jabbari K."/>
            <person name="Kalanon M."/>
            <person name="Kuras R."/>
            <person name="Lefebvre P.A."/>
            <person name="Lemaire S.D."/>
            <person name="Lobanov A.V."/>
            <person name="Lohr M."/>
            <person name="Manuell A."/>
            <person name="Meier I."/>
            <person name="Mets L."/>
            <person name="Mittag M."/>
            <person name="Mittelmeier T."/>
            <person name="Moroney J.V."/>
            <person name="Moseley J."/>
            <person name="Napoli C."/>
            <person name="Nedelcu A.M."/>
            <person name="Niyogi K."/>
            <person name="Novoselov S.V."/>
            <person name="Paulsen I.T."/>
            <person name="Pazour G."/>
            <person name="Purton S."/>
            <person name="Ral J.P."/>
            <person name="Riano-Pachon D.M."/>
            <person name="Riekhof W."/>
            <person name="Rymarquis L."/>
            <person name="Schroda M."/>
            <person name="Stern D."/>
            <person name="Umen J."/>
            <person name="Willows R."/>
            <person name="Wilson N."/>
            <person name="Zimmer S.L."/>
            <person name="Allmer J."/>
            <person name="Balk J."/>
            <person name="Bisova K."/>
            <person name="Chen C.J."/>
            <person name="Elias M."/>
            <person name="Gendler K."/>
            <person name="Hauser C."/>
            <person name="Lamb M.R."/>
            <person name="Ledford H."/>
            <person name="Long J.C."/>
            <person name="Minagawa J."/>
            <person name="Page M.D."/>
            <person name="Pan J."/>
            <person name="Pootakham W."/>
            <person name="Roje S."/>
            <person name="Rose A."/>
            <person name="Stahlberg E."/>
            <person name="Terauchi A.M."/>
            <person name="Yang P."/>
            <person name="Ball S."/>
            <person name="Bowler C."/>
            <person name="Dieckmann C.L."/>
            <person name="Gladyshev V.N."/>
            <person name="Green P."/>
            <person name="Jorgensen R."/>
            <person name="Mayfield S."/>
            <person name="Mueller-Roeber B."/>
            <person name="Rajamani S."/>
            <person name="Sayre R.T."/>
            <person name="Brokstein P."/>
            <person name="Dubchak I."/>
            <person name="Goodstein D."/>
            <person name="Hornick L."/>
            <person name="Huang Y.W."/>
            <person name="Jhaveri J."/>
            <person name="Luo Y."/>
            <person name="Martinez D."/>
            <person name="Ngau W.C."/>
            <person name="Otillar B."/>
            <person name="Poliakov A."/>
            <person name="Porter A."/>
            <person name="Szajkowski L."/>
            <person name="Werner G."/>
            <person name="Zhou K."/>
            <person name="Grigoriev I.V."/>
            <person name="Rokhsar D.S."/>
            <person name="Grossman A.R."/>
        </authorList>
    </citation>
    <scope>NUCLEOTIDE SEQUENCE [LARGE SCALE GENOMIC DNA]</scope>
    <source>
        <strain evidence="10">CC-503</strain>
    </source>
</reference>
<keyword evidence="2 7" id="KW-0732">Signal</keyword>
<keyword evidence="6" id="KW-0325">Glycoprotein</keyword>
<evidence type="ECO:0000256" key="2">
    <source>
        <dbReference type="ARBA" id="ARBA00022729"/>
    </source>
</evidence>
<evidence type="ECO:0000313" key="9">
    <source>
        <dbReference type="EMBL" id="PNW85360.1"/>
    </source>
</evidence>
<dbReference type="InterPro" id="IPR007000">
    <property type="entry name" value="PLipase_B-like"/>
</dbReference>
<dbReference type="EMBL" id="CM008964">
    <property type="protein sequence ID" value="PNW85360.1"/>
    <property type="molecule type" value="Genomic_DNA"/>
</dbReference>
<evidence type="ECO:0000256" key="3">
    <source>
        <dbReference type="ARBA" id="ARBA00022801"/>
    </source>
</evidence>
<dbReference type="GeneID" id="5728460"/>
<dbReference type="Proteomes" id="UP000006906">
    <property type="component" value="Chromosome 3"/>
</dbReference>
<gene>
    <name evidence="9" type="ORF">CHLRE_03g182750v5</name>
</gene>
<accession>A0A2K3DXV3</accession>
<dbReference type="KEGG" id="cre:CHLRE_03g182750v5"/>
<name>A0A2K3DXV3_CHLRE</name>
<dbReference type="ExpressionAtlas" id="A0A2K3DXV3">
    <property type="expression patterns" value="baseline"/>
</dbReference>
<evidence type="ECO:0000256" key="8">
    <source>
        <dbReference type="SAM" id="MobiDB-lite"/>
    </source>
</evidence>